<feature type="transmembrane region" description="Helical" evidence="9">
    <location>
        <begin position="264"/>
        <end position="282"/>
    </location>
</feature>
<dbReference type="SUPFAM" id="SSF103473">
    <property type="entry name" value="MFS general substrate transporter"/>
    <property type="match status" value="1"/>
</dbReference>
<feature type="compositionally biased region" description="Polar residues" evidence="8">
    <location>
        <begin position="548"/>
        <end position="562"/>
    </location>
</feature>
<dbReference type="InterPro" id="IPR036259">
    <property type="entry name" value="MFS_trans_sf"/>
</dbReference>
<name>A0A0T6LRT3_WENVI</name>
<evidence type="ECO:0000313" key="12">
    <source>
        <dbReference type="Proteomes" id="UP000050867"/>
    </source>
</evidence>
<feature type="transmembrane region" description="Helical" evidence="9">
    <location>
        <begin position="199"/>
        <end position="218"/>
    </location>
</feature>
<comment type="subcellular location">
    <subcellularLocation>
        <location evidence="1">Cell inner membrane</location>
        <topology evidence="1">Multi-pass membrane protein</topology>
    </subcellularLocation>
</comment>
<dbReference type="GO" id="GO:0022857">
    <property type="term" value="F:transmembrane transporter activity"/>
    <property type="evidence" value="ECO:0007669"/>
    <property type="project" value="InterPro"/>
</dbReference>
<organism evidence="11 12">
    <name type="scientific">Wenjunlia vitaminophila</name>
    <name type="common">Streptomyces vitaminophilus</name>
    <dbReference type="NCBI Taxonomy" id="76728"/>
    <lineage>
        <taxon>Bacteria</taxon>
        <taxon>Bacillati</taxon>
        <taxon>Actinomycetota</taxon>
        <taxon>Actinomycetes</taxon>
        <taxon>Kitasatosporales</taxon>
        <taxon>Streptomycetaceae</taxon>
        <taxon>Wenjunlia</taxon>
    </lineage>
</organism>
<dbReference type="PANTHER" id="PTHR23501:SF191">
    <property type="entry name" value="VACUOLAR BASIC AMINO ACID TRANSPORTER 4"/>
    <property type="match status" value="1"/>
</dbReference>
<proteinExistence type="inferred from homology"/>
<feature type="transmembrane region" description="Helical" evidence="9">
    <location>
        <begin position="171"/>
        <end position="193"/>
    </location>
</feature>
<dbReference type="GO" id="GO:0005886">
    <property type="term" value="C:plasma membrane"/>
    <property type="evidence" value="ECO:0007669"/>
    <property type="project" value="UniProtKB-SubCell"/>
</dbReference>
<feature type="transmembrane region" description="Helical" evidence="9">
    <location>
        <begin position="138"/>
        <end position="159"/>
    </location>
</feature>
<feature type="region of interest" description="Disordered" evidence="8">
    <location>
        <begin position="1"/>
        <end position="41"/>
    </location>
</feature>
<evidence type="ECO:0000256" key="8">
    <source>
        <dbReference type="SAM" id="MobiDB-lite"/>
    </source>
</evidence>
<feature type="transmembrane region" description="Helical" evidence="9">
    <location>
        <begin position="82"/>
        <end position="101"/>
    </location>
</feature>
<dbReference type="RefSeq" id="WP_018385088.1">
    <property type="nucleotide sequence ID" value="NZ_LLZU01000018.1"/>
</dbReference>
<dbReference type="Pfam" id="PF07690">
    <property type="entry name" value="MFS_1"/>
    <property type="match status" value="1"/>
</dbReference>
<dbReference type="OrthoDB" id="7375466at2"/>
<reference evidence="11 12" key="1">
    <citation type="submission" date="2015-10" db="EMBL/GenBank/DDBJ databases">
        <title>Draft genome sequence of pyrrolomycin-producing Streptomyces vitaminophilus.</title>
        <authorList>
            <person name="Graham D.E."/>
            <person name="Mahan K.M."/>
            <person name="Klingeman D.M."/>
            <person name="Hettich R.L."/>
            <person name="Parry R.J."/>
        </authorList>
    </citation>
    <scope>NUCLEOTIDE SEQUENCE [LARGE SCALE GENOMIC DNA]</scope>
    <source>
        <strain evidence="11 12">ATCC 31673</strain>
    </source>
</reference>
<comment type="similarity">
    <text evidence="2">Belongs to the major facilitator superfamily. TCR/Tet family.</text>
</comment>
<feature type="transmembrane region" description="Helical" evidence="9">
    <location>
        <begin position="506"/>
        <end position="525"/>
    </location>
</feature>
<keyword evidence="6 9" id="KW-1133">Transmembrane helix</keyword>
<evidence type="ECO:0000256" key="4">
    <source>
        <dbReference type="ARBA" id="ARBA00022475"/>
    </source>
</evidence>
<evidence type="ECO:0000256" key="7">
    <source>
        <dbReference type="ARBA" id="ARBA00023136"/>
    </source>
</evidence>
<gene>
    <name evidence="11" type="ORF">AQ490_23480</name>
</gene>
<feature type="transmembrane region" description="Helical" evidence="9">
    <location>
        <begin position="391"/>
        <end position="415"/>
    </location>
</feature>
<dbReference type="InterPro" id="IPR011701">
    <property type="entry name" value="MFS"/>
</dbReference>
<dbReference type="AlphaFoldDB" id="A0A0T6LRT3"/>
<evidence type="ECO:0000256" key="3">
    <source>
        <dbReference type="ARBA" id="ARBA00022448"/>
    </source>
</evidence>
<comment type="caution">
    <text evidence="11">The sequence shown here is derived from an EMBL/GenBank/DDBJ whole genome shotgun (WGS) entry which is preliminary data.</text>
</comment>
<feature type="compositionally biased region" description="Gly residues" evidence="8">
    <location>
        <begin position="9"/>
        <end position="20"/>
    </location>
</feature>
<keyword evidence="3" id="KW-0813">Transport</keyword>
<keyword evidence="4" id="KW-1003">Cell membrane</keyword>
<dbReference type="eggNOG" id="COG0477">
    <property type="taxonomic scope" value="Bacteria"/>
</dbReference>
<dbReference type="Gene3D" id="1.20.1250.20">
    <property type="entry name" value="MFS general substrate transporter like domains"/>
    <property type="match status" value="1"/>
</dbReference>
<dbReference type="InterPro" id="IPR020846">
    <property type="entry name" value="MFS_dom"/>
</dbReference>
<feature type="transmembrane region" description="Helical" evidence="9">
    <location>
        <begin position="113"/>
        <end position="132"/>
    </location>
</feature>
<evidence type="ECO:0000256" key="5">
    <source>
        <dbReference type="ARBA" id="ARBA00022692"/>
    </source>
</evidence>
<evidence type="ECO:0000256" key="6">
    <source>
        <dbReference type="ARBA" id="ARBA00022989"/>
    </source>
</evidence>
<dbReference type="CDD" id="cd17502">
    <property type="entry name" value="MFS_Azr1_MDR_like"/>
    <property type="match status" value="1"/>
</dbReference>
<feature type="transmembrane region" description="Helical" evidence="9">
    <location>
        <begin position="230"/>
        <end position="252"/>
    </location>
</feature>
<evidence type="ECO:0000259" key="10">
    <source>
        <dbReference type="PROSITE" id="PS50850"/>
    </source>
</evidence>
<feature type="transmembrane region" description="Helical" evidence="9">
    <location>
        <begin position="367"/>
        <end position="385"/>
    </location>
</feature>
<protein>
    <submittedName>
        <fullName evidence="11">Transporter</fullName>
    </submittedName>
</protein>
<evidence type="ECO:0000256" key="1">
    <source>
        <dbReference type="ARBA" id="ARBA00004429"/>
    </source>
</evidence>
<keyword evidence="5 9" id="KW-0812">Transmembrane</keyword>
<dbReference type="PRINTS" id="PR01036">
    <property type="entry name" value="TCRTETB"/>
</dbReference>
<accession>A0A0T6LRT3</accession>
<evidence type="ECO:0000256" key="9">
    <source>
        <dbReference type="SAM" id="Phobius"/>
    </source>
</evidence>
<evidence type="ECO:0000313" key="11">
    <source>
        <dbReference type="EMBL" id="KRV48827.1"/>
    </source>
</evidence>
<sequence length="562" mass="57812">MKESAGASRQGGTGRNGGSSGHPPVGAPGGPGSEPGGEAQQPGHRRLLVLALMLTMALAAMDSTIVSTSVPNIVGDIGGFSIFSWVFSAYLLAQTVTIPVYGKLADLYGRKPVLVAGTLTFLLGSLLCAVAWNMPSLIVFRAVQGLGAGPIQATVLTLAGDLYPLKERGRIQAALSTVWGVAAVGGPALGGAFAEYVSWRWVFLVNLPVGVAALALIVRHLHERRRRGSATVDWLGATVMLGAGVSLILALLQGGVAWSWGSPPSLALLGTAAVLVALTVVVERRAEEPVMPPWVWTRKVLAGINISQLSIGVIMIGPGVFLPVYAQEVLGLGAIQAGLVMATMTMSWPVASAVCSQLYLRIGFRDTALIGAAVATLAAGWMLALPFDPPLWHVVGATLLLGAGLGLFSPTLVVGAQSTVGHRQRGTVTAAVVFSRYLGQSLGAAILGAVSNAALRASLDGAPAGLRGEVPDDVDDIGEVLGSDGALSPEAADYLRRALDLATHRVYVGVTVVCVAAVLLLLAMIPRRFPVSQEEPEAEPGDVRGTEAGTSRAGSTSPTAHG</sequence>
<feature type="region of interest" description="Disordered" evidence="8">
    <location>
        <begin position="533"/>
        <end position="562"/>
    </location>
</feature>
<keyword evidence="7 9" id="KW-0472">Membrane</keyword>
<evidence type="ECO:0000256" key="2">
    <source>
        <dbReference type="ARBA" id="ARBA00007520"/>
    </source>
</evidence>
<feature type="transmembrane region" description="Helical" evidence="9">
    <location>
        <begin position="303"/>
        <end position="326"/>
    </location>
</feature>
<feature type="transmembrane region" description="Helical" evidence="9">
    <location>
        <begin position="332"/>
        <end position="355"/>
    </location>
</feature>
<dbReference type="PROSITE" id="PS50850">
    <property type="entry name" value="MFS"/>
    <property type="match status" value="1"/>
</dbReference>
<keyword evidence="12" id="KW-1185">Reference proteome</keyword>
<dbReference type="STRING" id="76728.AQ490_23480"/>
<dbReference type="FunFam" id="1.20.1720.10:FF:000004">
    <property type="entry name" value="EmrB/QacA family drug resistance transporter"/>
    <property type="match status" value="1"/>
</dbReference>
<feature type="domain" description="Major facilitator superfamily (MFS) profile" evidence="10">
    <location>
        <begin position="48"/>
        <end position="529"/>
    </location>
</feature>
<dbReference type="EMBL" id="LLZU01000018">
    <property type="protein sequence ID" value="KRV48827.1"/>
    <property type="molecule type" value="Genomic_DNA"/>
</dbReference>
<feature type="transmembrane region" description="Helical" evidence="9">
    <location>
        <begin position="47"/>
        <end position="70"/>
    </location>
</feature>
<dbReference type="PANTHER" id="PTHR23501">
    <property type="entry name" value="MAJOR FACILITATOR SUPERFAMILY"/>
    <property type="match status" value="1"/>
</dbReference>
<dbReference type="Proteomes" id="UP000050867">
    <property type="component" value="Unassembled WGS sequence"/>
</dbReference>
<dbReference type="Gene3D" id="1.20.1720.10">
    <property type="entry name" value="Multidrug resistance protein D"/>
    <property type="match status" value="1"/>
</dbReference>